<organism evidence="1 2">
    <name type="scientific">Borborobacter arsenicus</name>
    <dbReference type="NCBI Taxonomy" id="1851146"/>
    <lineage>
        <taxon>Bacteria</taxon>
        <taxon>Pseudomonadati</taxon>
        <taxon>Pseudomonadota</taxon>
        <taxon>Alphaproteobacteria</taxon>
        <taxon>Hyphomicrobiales</taxon>
        <taxon>Phyllobacteriaceae</taxon>
        <taxon>Borborobacter</taxon>
    </lineage>
</organism>
<gene>
    <name evidence="1" type="ORF">EET67_09780</name>
</gene>
<name>A0A432V6W7_9HYPH</name>
<evidence type="ECO:0000313" key="1">
    <source>
        <dbReference type="EMBL" id="RUM97897.1"/>
    </source>
</evidence>
<proteinExistence type="predicted"/>
<dbReference type="Proteomes" id="UP000281647">
    <property type="component" value="Unassembled WGS sequence"/>
</dbReference>
<dbReference type="RefSeq" id="WP_128626768.1">
    <property type="nucleotide sequence ID" value="NZ_RKST01000008.1"/>
</dbReference>
<accession>A0A432V6W7</accession>
<keyword evidence="2" id="KW-1185">Reference proteome</keyword>
<protein>
    <submittedName>
        <fullName evidence="1">Uncharacterized protein</fullName>
    </submittedName>
</protein>
<reference evidence="1 2" key="1">
    <citation type="submission" date="2018-11" db="EMBL/GenBank/DDBJ databases">
        <title>Pseudaminobacter arsenicus sp. nov., an arsenic-resistant bacterium isolated from arsenic-rich aquifers.</title>
        <authorList>
            <person name="Mu Y."/>
        </authorList>
    </citation>
    <scope>NUCLEOTIDE SEQUENCE [LARGE SCALE GENOMIC DNA]</scope>
    <source>
        <strain evidence="1 2">CB3</strain>
    </source>
</reference>
<dbReference type="EMBL" id="RKST01000008">
    <property type="protein sequence ID" value="RUM97897.1"/>
    <property type="molecule type" value="Genomic_DNA"/>
</dbReference>
<comment type="caution">
    <text evidence="1">The sequence shown here is derived from an EMBL/GenBank/DDBJ whole genome shotgun (WGS) entry which is preliminary data.</text>
</comment>
<sequence length="96" mass="10766">MTARPDFSPAMLAFFLRARAHHAHACKPARCGMQATVKRLKAEWRRLAKLTINQIDLAWMGRLNRAEPRAALWAVLGQFPADHGFLLSDDGGQQRG</sequence>
<dbReference type="AlphaFoldDB" id="A0A432V6W7"/>
<dbReference type="OrthoDB" id="8087861at2"/>
<evidence type="ECO:0000313" key="2">
    <source>
        <dbReference type="Proteomes" id="UP000281647"/>
    </source>
</evidence>